<keyword evidence="1" id="KW-0812">Transmembrane</keyword>
<protein>
    <recommendedName>
        <fullName evidence="2">EGF-like domain-containing protein</fullName>
    </recommendedName>
</protein>
<dbReference type="EMBL" id="ADBJ01000010">
    <property type="protein sequence ID" value="EFA83627.1"/>
    <property type="molecule type" value="Genomic_DNA"/>
</dbReference>
<keyword evidence="4" id="KW-1185">Reference proteome</keyword>
<dbReference type="PANTHER" id="PTHR31378:SF17">
    <property type="match status" value="1"/>
</dbReference>
<dbReference type="InParanoid" id="D3B2S9"/>
<dbReference type="InterPro" id="IPR054484">
    <property type="entry name" value="ComC_SSD"/>
</dbReference>
<evidence type="ECO:0000259" key="2">
    <source>
        <dbReference type="PROSITE" id="PS00022"/>
    </source>
</evidence>
<name>D3B2S9_HETP5</name>
<evidence type="ECO:0000313" key="4">
    <source>
        <dbReference type="Proteomes" id="UP000001396"/>
    </source>
</evidence>
<reference evidence="3 4" key="1">
    <citation type="journal article" date="2011" name="Genome Res.">
        <title>Phylogeny-wide analysis of social amoeba genomes highlights ancient origins for complex intercellular communication.</title>
        <authorList>
            <person name="Heidel A.J."/>
            <person name="Lawal H.M."/>
            <person name="Felder M."/>
            <person name="Schilde C."/>
            <person name="Helps N.R."/>
            <person name="Tunggal B."/>
            <person name="Rivero F."/>
            <person name="John U."/>
            <person name="Schleicher M."/>
            <person name="Eichinger L."/>
            <person name="Platzer M."/>
            <person name="Noegel A.A."/>
            <person name="Schaap P."/>
            <person name="Gloeckner G."/>
        </authorList>
    </citation>
    <scope>NUCLEOTIDE SEQUENCE [LARGE SCALE GENOMIC DNA]</scope>
    <source>
        <strain evidence="4">ATCC 26659 / Pp 5 / PN500</strain>
    </source>
</reference>
<dbReference type="PANTHER" id="PTHR31378">
    <property type="entry name" value="EGF-LIKE DOMAIN-CONTAINING PROTEIN-RELATED-RELATED"/>
    <property type="match status" value="1"/>
</dbReference>
<comment type="caution">
    <text evidence="3">The sequence shown here is derived from an EMBL/GenBank/DDBJ whole genome shotgun (WGS) entry which is preliminary data.</text>
</comment>
<proteinExistence type="predicted"/>
<dbReference type="InterPro" id="IPR055463">
    <property type="entry name" value="DUF7035"/>
</dbReference>
<dbReference type="Pfam" id="PF23034">
    <property type="entry name" value="DUF7035"/>
    <property type="match status" value="1"/>
</dbReference>
<dbReference type="OMA" id="INMAPRE"/>
<evidence type="ECO:0000256" key="1">
    <source>
        <dbReference type="SAM" id="Phobius"/>
    </source>
</evidence>
<keyword evidence="1" id="KW-1133">Transmembrane helix</keyword>
<dbReference type="Pfam" id="PF23106">
    <property type="entry name" value="EGF_Teneurin"/>
    <property type="match status" value="1"/>
</dbReference>
<keyword evidence="1" id="KW-0472">Membrane</keyword>
<dbReference type="RefSeq" id="XP_020435744.1">
    <property type="nucleotide sequence ID" value="XM_020573672.1"/>
</dbReference>
<dbReference type="GeneID" id="31358216"/>
<dbReference type="PROSITE" id="PS00022">
    <property type="entry name" value="EGF_1"/>
    <property type="match status" value="1"/>
</dbReference>
<accession>D3B2S9</accession>
<feature type="transmembrane region" description="Helical" evidence="1">
    <location>
        <begin position="1192"/>
        <end position="1217"/>
    </location>
</feature>
<gene>
    <name evidence="3" type="ORF">PPL_02693</name>
</gene>
<dbReference type="AlphaFoldDB" id="D3B2S9"/>
<evidence type="ECO:0000313" key="3">
    <source>
        <dbReference type="EMBL" id="EFA83627.1"/>
    </source>
</evidence>
<dbReference type="Gene3D" id="2.10.25.10">
    <property type="entry name" value="Laminin"/>
    <property type="match status" value="1"/>
</dbReference>
<dbReference type="InterPro" id="IPR000742">
    <property type="entry name" value="EGF"/>
</dbReference>
<dbReference type="Proteomes" id="UP000001396">
    <property type="component" value="Unassembled WGS sequence"/>
</dbReference>
<dbReference type="Pfam" id="PF24893">
    <property type="entry name" value="DUF7743"/>
    <property type="match status" value="1"/>
</dbReference>
<organism evidence="3 4">
    <name type="scientific">Heterostelium pallidum (strain ATCC 26659 / Pp 5 / PN500)</name>
    <name type="common">Cellular slime mold</name>
    <name type="synonym">Polysphondylium pallidum</name>
    <dbReference type="NCBI Taxonomy" id="670386"/>
    <lineage>
        <taxon>Eukaryota</taxon>
        <taxon>Amoebozoa</taxon>
        <taxon>Evosea</taxon>
        <taxon>Eumycetozoa</taxon>
        <taxon>Dictyostelia</taxon>
        <taxon>Acytosteliales</taxon>
        <taxon>Acytosteliaceae</taxon>
        <taxon>Heterostelium</taxon>
    </lineage>
</organism>
<dbReference type="InterPro" id="IPR056645">
    <property type="entry name" value="DUF7743"/>
</dbReference>
<feature type="domain" description="EGF-like" evidence="2">
    <location>
        <begin position="934"/>
        <end position="945"/>
    </location>
</feature>
<dbReference type="Pfam" id="PF22933">
    <property type="entry name" value="ComC_SSD"/>
    <property type="match status" value="1"/>
</dbReference>
<sequence length="1238" mass="139632">MIEQQQQPIAIPRFESSRDYNQIKIVISLYFINETDFTLVGSTQRVTFFIQSEVQTSEYKIVGQNFVCSYVKPSDHNTFLYTCSGTLNLSYSPTSQSILIDLYNGRSNFKRLFGFNIQEPPTFQMVSTKPYVMRYPNSNHLTVYIETNYVDKAYPVKFNLLSMNNCYFASPLMNRLPGRDGIYYVDITPSLNGLSSCSNYSTSNIEMSFSGYDNSGLFTYDNQLTFYPKYKIVLTGYLTNPVLAATFDNSYVYWYANATNMGPNMTVSYQPNTTPYLLSNNKLVNGNYQSGTLLAIHYPDKVNSVTTVSYSYLDTADSSANFFIRNYTISPGGGNPPQELNRSSVEFLEFVRFSPSILLVRIGVIEQSGCLFISFSNGVHMDAGNLVDGDITDGVYEKLVNYNSLSDSVYTLSITDTNLNIVQFQSGIDFTNDQNLFPSFPSIYGDNVYINNITMFEMENNLVNTDSYKTNMLRFNLSNSNPNIEPFIILDFSYFEYEKNTKVFKGIWNSTEKYYQVFINLTQINMAPREIIIRLPLSYYVSSTDISLFNFKSFSVVSTNCDHMPPMITRVELISPNPVEITMQGLITVGWYVTIEDSPNGFDHGTFIIQGSKNKYQTNITIDKSNLVQGTTNKYQVAFMASSDMYITQDYTLNYVELYDTGGNYATNIPGSSPPLYNPFMLNDTSTTFKIIFLNPSLPIVYDQPEILELDFFPKVIDVGEVDPSKRTLNITCFVRINNTRLSSSQTPVVISQQVLGQSLYIPLNYIYVPPNNTFVRFKQSYIFPYGFSAPSTRTLYINNICTIMLNCTSKSMGSLQILYSNLPRLESYTPFNDTVVEVSVFGQKLGSSLSNFNGYISYDNGQFKPFNVTFFSGVVFSFIIQPAKSAKIIVKSKAGYSNILYLAGENVPTPTSKPESCVDPICGGNGVCVDGMCQCNAFYSGPDCTSKFIPQPPPNVDPNTPTTTITNSSDILFSSIIKIEYLNEIQPDGQIFKQYKMDNWKMVQVQSGNLTSDKYRQYNYTSTIENIGTNITVVVQWFGEESSVQFAGINNTMTPGTLKYSIVLNEYPFDTPLNYMQIVIDIQVVEMNQDGCIEKVTSPKTSDIRWVKIRVNDQSLYCQFLNRAMIDSRPTIISNKLLDDTNNTILSSKVGMNIPFYTQLAIIDPDFSVIVETDVDNSNAQCPGTQSNTKWKIIVGSVIGGIVGVALVIGLSIYLFNRKKIRAEDKRISNKLKEIKK</sequence>